<reference evidence="2 3" key="1">
    <citation type="journal article" date="2017" name="Int. J. Parasitol.">
        <title>The genome of the protozoan parasite Cystoisospora suis and a reverse vaccinology approach to identify vaccine candidates.</title>
        <authorList>
            <person name="Palmieri N."/>
            <person name="Shrestha A."/>
            <person name="Ruttkowski B."/>
            <person name="Beck T."/>
            <person name="Vogl C."/>
            <person name="Tomley F."/>
            <person name="Blake D.P."/>
            <person name="Joachim A."/>
        </authorList>
    </citation>
    <scope>NUCLEOTIDE SEQUENCE [LARGE SCALE GENOMIC DNA]</scope>
    <source>
        <strain evidence="2 3">Wien I</strain>
    </source>
</reference>
<comment type="caution">
    <text evidence="2">The sequence shown here is derived from an EMBL/GenBank/DDBJ whole genome shotgun (WGS) entry which is preliminary data.</text>
</comment>
<dbReference type="Proteomes" id="UP000221165">
    <property type="component" value="Unassembled WGS sequence"/>
</dbReference>
<organism evidence="2 3">
    <name type="scientific">Cystoisospora suis</name>
    <dbReference type="NCBI Taxonomy" id="483139"/>
    <lineage>
        <taxon>Eukaryota</taxon>
        <taxon>Sar</taxon>
        <taxon>Alveolata</taxon>
        <taxon>Apicomplexa</taxon>
        <taxon>Conoidasida</taxon>
        <taxon>Coccidia</taxon>
        <taxon>Eucoccidiorida</taxon>
        <taxon>Eimeriorina</taxon>
        <taxon>Sarcocystidae</taxon>
        <taxon>Cystoisospora</taxon>
    </lineage>
</organism>
<dbReference type="VEuPathDB" id="ToxoDB:CSUI_005945"/>
<dbReference type="AlphaFoldDB" id="A0A2C6KVT0"/>
<dbReference type="EMBL" id="MIGC01002946">
    <property type="protein sequence ID" value="PHJ20222.1"/>
    <property type="molecule type" value="Genomic_DNA"/>
</dbReference>
<dbReference type="GeneID" id="94429322"/>
<sequence>MPLEPTLPSPAWTGEPVSEPQVPHSKRARTRYQGDKASQGLGGTAPARAINFLSDNPGVSLLGQVPEAQAAGGAASGSQASLFRDFASDFYQNWETAKDIKGRRQLAQLALSVAARQKERPVQPNLVSLLDRAIPDGSAFLVDTIECEGYEQSGSGWQLRRREVPASGSFNLVFCGGHACCADVAIRSAPGR</sequence>
<feature type="region of interest" description="Disordered" evidence="1">
    <location>
        <begin position="1"/>
        <end position="43"/>
    </location>
</feature>
<name>A0A2C6KVT0_9APIC</name>
<protein>
    <submittedName>
        <fullName evidence="2">Uncharacterized protein</fullName>
    </submittedName>
</protein>
<keyword evidence="3" id="KW-1185">Reference proteome</keyword>
<dbReference type="RefSeq" id="XP_067921912.1">
    <property type="nucleotide sequence ID" value="XM_068066111.1"/>
</dbReference>
<evidence type="ECO:0000313" key="2">
    <source>
        <dbReference type="EMBL" id="PHJ20222.1"/>
    </source>
</evidence>
<evidence type="ECO:0000256" key="1">
    <source>
        <dbReference type="SAM" id="MobiDB-lite"/>
    </source>
</evidence>
<evidence type="ECO:0000313" key="3">
    <source>
        <dbReference type="Proteomes" id="UP000221165"/>
    </source>
</evidence>
<accession>A0A2C6KVT0</accession>
<gene>
    <name evidence="2" type="ORF">CSUI_005945</name>
</gene>
<proteinExistence type="predicted"/>